<dbReference type="InterPro" id="IPR036397">
    <property type="entry name" value="RNaseH_sf"/>
</dbReference>
<evidence type="ECO:0000313" key="4">
    <source>
        <dbReference type="EMBL" id="CAF2145744.1"/>
    </source>
</evidence>
<feature type="non-terminal residue" evidence="4">
    <location>
        <position position="826"/>
    </location>
</feature>
<sequence length="826" mass="95919">SSACGQIRPAFSNKGPRKIIQAKQVFERLQVDLVDLSRRPVTHDGSEFRYALVVLDIFSRYLFLRALKKKSSAEVSEYLELIFREHGTPKIIQTDQGTEFQGVFDDLCNRRNIRHIRSRPYHPESQGKVERINRSWKNKMFYDLIINENTNWVNNLTLYSETYNQSKHRGLGYLTPFYVYFGRDYTQSSVSNDAVNDEDADAYVELDDQEQLQENILNDVIEAKEDAKKKANEKIQKYYEKQKVVYEGDACAVVYNVGDEVMVKLTGKKYDLTKKKNVIRPGVIVQARVDAFLYLIQYEYNNASREDWYFVDNITCRTVQEQEQRLAMSKNKCSNNSHPQTTRKRRRSKGTATNHAKHAVMKTKKISTRKEKEQCSTVSNNHRCSSKTPSEKAYEMLDKAILTHLEILNNDCLLDESVGKEIPNFDSDHARNHSQLKHIDDKNDLVQKPKDASPEMRFDIPFFYPDTFEDIEARQMKETLKECVICDPAVPENGGAVTEDNLTFIFLSTCTMDYFLSFIRLTFIKNYFLRDFLESATKQGNIVAKTLLEMEPSLDALDWNTTRFIWAKMIGIIDRSLDEQHRNETTFRALKNKMEPDLYEWQLAQNRRIERTLRANIYINCFGSEDEFFANHIANLLQPYEYETVCSNVKCPVRRKSHQSSRLSFNVKNGNIQDQIIAEFGTRSREKCGAELNRWSSDTPLPKTFELKYLKKINIDNKENEEDDSGLYVVCSGQRSLTQSKFVHTVFPPMVLVMNTDNTITTATVPRQINIQHQKYCLFATTSHIPGHFIGMITCHDHKQDTVVDDLFRTSEGVHIVSRAFYNQSK</sequence>
<feature type="coiled-coil region" evidence="1">
    <location>
        <begin position="206"/>
        <end position="241"/>
    </location>
</feature>
<dbReference type="AlphaFoldDB" id="A0A816XEE3"/>
<evidence type="ECO:0000256" key="1">
    <source>
        <dbReference type="SAM" id="Coils"/>
    </source>
</evidence>
<evidence type="ECO:0000313" key="5">
    <source>
        <dbReference type="Proteomes" id="UP000663824"/>
    </source>
</evidence>
<dbReference type="Proteomes" id="UP000663824">
    <property type="component" value="Unassembled WGS sequence"/>
</dbReference>
<evidence type="ECO:0000259" key="3">
    <source>
        <dbReference type="PROSITE" id="PS50994"/>
    </source>
</evidence>
<feature type="domain" description="Integrase catalytic" evidence="3">
    <location>
        <begin position="12"/>
        <end position="184"/>
    </location>
</feature>
<dbReference type="GO" id="GO:0003676">
    <property type="term" value="F:nucleic acid binding"/>
    <property type="evidence" value="ECO:0007669"/>
    <property type="project" value="InterPro"/>
</dbReference>
<accession>A0A816XEE3</accession>
<name>A0A816XEE3_9BILA</name>
<dbReference type="InterPro" id="IPR012337">
    <property type="entry name" value="RNaseH-like_sf"/>
</dbReference>
<feature type="compositionally biased region" description="Basic residues" evidence="2">
    <location>
        <begin position="341"/>
        <end position="367"/>
    </location>
</feature>
<protein>
    <recommendedName>
        <fullName evidence="3">Integrase catalytic domain-containing protein</fullName>
    </recommendedName>
</protein>
<dbReference type="GO" id="GO:0015074">
    <property type="term" value="P:DNA integration"/>
    <property type="evidence" value="ECO:0007669"/>
    <property type="project" value="InterPro"/>
</dbReference>
<dbReference type="PROSITE" id="PS50994">
    <property type="entry name" value="INTEGRASE"/>
    <property type="match status" value="1"/>
</dbReference>
<reference evidence="4" key="1">
    <citation type="submission" date="2021-02" db="EMBL/GenBank/DDBJ databases">
        <authorList>
            <person name="Nowell W R."/>
        </authorList>
    </citation>
    <scope>NUCLEOTIDE SEQUENCE</scope>
</reference>
<feature type="region of interest" description="Disordered" evidence="2">
    <location>
        <begin position="327"/>
        <end position="371"/>
    </location>
</feature>
<dbReference type="Gene3D" id="3.30.420.10">
    <property type="entry name" value="Ribonuclease H-like superfamily/Ribonuclease H"/>
    <property type="match status" value="1"/>
</dbReference>
<organism evidence="4 5">
    <name type="scientific">Rotaria magnacalcarata</name>
    <dbReference type="NCBI Taxonomy" id="392030"/>
    <lineage>
        <taxon>Eukaryota</taxon>
        <taxon>Metazoa</taxon>
        <taxon>Spiralia</taxon>
        <taxon>Gnathifera</taxon>
        <taxon>Rotifera</taxon>
        <taxon>Eurotatoria</taxon>
        <taxon>Bdelloidea</taxon>
        <taxon>Philodinida</taxon>
        <taxon>Philodinidae</taxon>
        <taxon>Rotaria</taxon>
    </lineage>
</organism>
<evidence type="ECO:0000256" key="2">
    <source>
        <dbReference type="SAM" id="MobiDB-lite"/>
    </source>
</evidence>
<comment type="caution">
    <text evidence="4">The sequence shown here is derived from an EMBL/GenBank/DDBJ whole genome shotgun (WGS) entry which is preliminary data.</text>
</comment>
<proteinExistence type="predicted"/>
<dbReference type="PANTHER" id="PTHR37984">
    <property type="entry name" value="PROTEIN CBG26694"/>
    <property type="match status" value="1"/>
</dbReference>
<dbReference type="InterPro" id="IPR050951">
    <property type="entry name" value="Retrovirus_Pol_polyprotein"/>
</dbReference>
<feature type="compositionally biased region" description="Polar residues" evidence="2">
    <location>
        <begin position="331"/>
        <end position="340"/>
    </location>
</feature>
<dbReference type="Pfam" id="PF00665">
    <property type="entry name" value="rve"/>
    <property type="match status" value="1"/>
</dbReference>
<dbReference type="InterPro" id="IPR001584">
    <property type="entry name" value="Integrase_cat-core"/>
</dbReference>
<dbReference type="EMBL" id="CAJNRE010016376">
    <property type="protein sequence ID" value="CAF2145744.1"/>
    <property type="molecule type" value="Genomic_DNA"/>
</dbReference>
<keyword evidence="1" id="KW-0175">Coiled coil</keyword>
<dbReference type="PANTHER" id="PTHR37984:SF5">
    <property type="entry name" value="PROTEIN NYNRIN-LIKE"/>
    <property type="match status" value="1"/>
</dbReference>
<gene>
    <name evidence="4" type="ORF">MBJ925_LOCUS30323</name>
</gene>
<dbReference type="SUPFAM" id="SSF53098">
    <property type="entry name" value="Ribonuclease H-like"/>
    <property type="match status" value="1"/>
</dbReference>